<dbReference type="AlphaFoldDB" id="A0A4R2JCI4"/>
<keyword evidence="6" id="KW-0378">Hydrolase</keyword>
<dbReference type="PANTHER" id="PTHR30168:SF0">
    <property type="entry name" value="INNER MEMBRANE PROTEIN"/>
    <property type="match status" value="1"/>
</dbReference>
<protein>
    <submittedName>
        <fullName evidence="6">Putative metalloprotease</fullName>
    </submittedName>
</protein>
<gene>
    <name evidence="6" type="ORF">EV192_106758</name>
</gene>
<keyword evidence="7" id="KW-1185">Reference proteome</keyword>
<evidence type="ECO:0000256" key="2">
    <source>
        <dbReference type="ARBA" id="ARBA00022692"/>
    </source>
</evidence>
<comment type="subcellular location">
    <subcellularLocation>
        <location evidence="1">Membrane</location>
        <topology evidence="1">Single-pass membrane protein</topology>
    </subcellularLocation>
</comment>
<keyword evidence="3" id="KW-1133">Transmembrane helix</keyword>
<evidence type="ECO:0000256" key="1">
    <source>
        <dbReference type="ARBA" id="ARBA00004167"/>
    </source>
</evidence>
<dbReference type="Pfam" id="PF04228">
    <property type="entry name" value="Zn_peptidase"/>
    <property type="match status" value="1"/>
</dbReference>
<sequence length="477" mass="50339">MTPPTHANRHTGRVSRSFGVALAVAAVALVASACTTAVPGMPLAAGGVINHDQGGDVDPSFINNTDGGEIDKLAATVIKDVEKYWRETFPTTFGGQAWQDLKGGYYSVDTSNQGAPAPPCVNQAADIEGNAFYCPTADSMAWDRVALLPVLKDHFGEAAVMLVLAHEMGHAVQRRAGITPSAERQNPQKYPTILLESQADCYAGTFVKWVTDGKADRLLVDREALDPALEAMVAFRDPVGTAKNAQGAHGDAFDRVSAFQDGFDKGSKFCSTMSVDNRQFTARAFGSDQDEATGGNSTMDEVLKDIPGDIGTFLKTKVGARYTPPKFTQVDSAPTCGKGDQGPAAFCVDAREIDVAPRGELAKLHQKIGDWATGTIVASRYGLSVLAAMNKPLTGPDAQKAALCVAGAYSGELLNRKSDQPTFTLSPGDLDEGVKVLLQNDYAARDADGNAPQTGFERVSEYRNGVVGGLKACALGG</sequence>
<keyword evidence="5" id="KW-0732">Signal</keyword>
<proteinExistence type="predicted"/>
<keyword evidence="6" id="KW-0645">Protease</keyword>
<accession>A0A4R2JCI4</accession>
<evidence type="ECO:0000256" key="5">
    <source>
        <dbReference type="SAM" id="SignalP"/>
    </source>
</evidence>
<keyword evidence="4" id="KW-0472">Membrane</keyword>
<dbReference type="OrthoDB" id="5168289at2"/>
<evidence type="ECO:0000256" key="4">
    <source>
        <dbReference type="ARBA" id="ARBA00023136"/>
    </source>
</evidence>
<evidence type="ECO:0000313" key="7">
    <source>
        <dbReference type="Proteomes" id="UP000295680"/>
    </source>
</evidence>
<dbReference type="GO" id="GO:0016020">
    <property type="term" value="C:membrane"/>
    <property type="evidence" value="ECO:0007669"/>
    <property type="project" value="UniProtKB-SubCell"/>
</dbReference>
<evidence type="ECO:0000313" key="6">
    <source>
        <dbReference type="EMBL" id="TCO57281.1"/>
    </source>
</evidence>
<evidence type="ECO:0000256" key="3">
    <source>
        <dbReference type="ARBA" id="ARBA00022989"/>
    </source>
</evidence>
<feature type="chain" id="PRO_5020185117" evidence="5">
    <location>
        <begin position="34"/>
        <end position="477"/>
    </location>
</feature>
<comment type="caution">
    <text evidence="6">The sequence shown here is derived from an EMBL/GenBank/DDBJ whole genome shotgun (WGS) entry which is preliminary data.</text>
</comment>
<dbReference type="PANTHER" id="PTHR30168">
    <property type="entry name" value="PUTATIVE MEMBRANE PROTEIN YPFJ"/>
    <property type="match status" value="1"/>
</dbReference>
<dbReference type="Proteomes" id="UP000295680">
    <property type="component" value="Unassembled WGS sequence"/>
</dbReference>
<dbReference type="GO" id="GO:0008237">
    <property type="term" value="F:metallopeptidase activity"/>
    <property type="evidence" value="ECO:0007669"/>
    <property type="project" value="UniProtKB-KW"/>
</dbReference>
<name>A0A4R2JCI4_9PSEU</name>
<dbReference type="SUPFAM" id="SSF55486">
    <property type="entry name" value="Metalloproteases ('zincins'), catalytic domain"/>
    <property type="match status" value="1"/>
</dbReference>
<feature type="signal peptide" evidence="5">
    <location>
        <begin position="1"/>
        <end position="33"/>
    </location>
</feature>
<dbReference type="GO" id="GO:0006508">
    <property type="term" value="P:proteolysis"/>
    <property type="evidence" value="ECO:0007669"/>
    <property type="project" value="UniProtKB-KW"/>
</dbReference>
<dbReference type="EMBL" id="SLWS01000006">
    <property type="protein sequence ID" value="TCO57281.1"/>
    <property type="molecule type" value="Genomic_DNA"/>
</dbReference>
<keyword evidence="6" id="KW-0482">Metalloprotease</keyword>
<keyword evidence="2" id="KW-0812">Transmembrane</keyword>
<organism evidence="6 7">
    <name type="scientific">Actinocrispum wychmicini</name>
    <dbReference type="NCBI Taxonomy" id="1213861"/>
    <lineage>
        <taxon>Bacteria</taxon>
        <taxon>Bacillati</taxon>
        <taxon>Actinomycetota</taxon>
        <taxon>Actinomycetes</taxon>
        <taxon>Pseudonocardiales</taxon>
        <taxon>Pseudonocardiaceae</taxon>
        <taxon>Actinocrispum</taxon>
    </lineage>
</organism>
<dbReference type="InterPro" id="IPR007343">
    <property type="entry name" value="Uncharacterised_pept_Zn_put"/>
</dbReference>
<reference evidence="6 7" key="1">
    <citation type="submission" date="2019-03" db="EMBL/GenBank/DDBJ databases">
        <title>Genomic Encyclopedia of Type Strains, Phase IV (KMG-IV): sequencing the most valuable type-strain genomes for metagenomic binning, comparative biology and taxonomic classification.</title>
        <authorList>
            <person name="Goeker M."/>
        </authorList>
    </citation>
    <scope>NUCLEOTIDE SEQUENCE [LARGE SCALE GENOMIC DNA]</scope>
    <source>
        <strain evidence="6 7">DSM 45934</strain>
    </source>
</reference>